<accession>A0ABX1YSR2</accession>
<feature type="domain" description="TniQ" evidence="1">
    <location>
        <begin position="10"/>
        <end position="145"/>
    </location>
</feature>
<name>A0ABX1YSR2_9BACL</name>
<dbReference type="InterPro" id="IPR009492">
    <property type="entry name" value="TniQ"/>
</dbReference>
<reference evidence="2 3" key="1">
    <citation type="submission" date="2019-10" db="EMBL/GenBank/DDBJ databases">
        <title>Description of Paenibacillus terricola sp. nov.</title>
        <authorList>
            <person name="Carlier A."/>
            <person name="Qi S."/>
        </authorList>
    </citation>
    <scope>NUCLEOTIDE SEQUENCE [LARGE SCALE GENOMIC DNA]</scope>
    <source>
        <strain evidence="2 3">LMG 31459</strain>
    </source>
</reference>
<organism evidence="2 3">
    <name type="scientific">Paenibacillus phytohabitans</name>
    <dbReference type="NCBI Taxonomy" id="2654978"/>
    <lineage>
        <taxon>Bacteria</taxon>
        <taxon>Bacillati</taxon>
        <taxon>Bacillota</taxon>
        <taxon>Bacilli</taxon>
        <taxon>Bacillales</taxon>
        <taxon>Paenibacillaceae</taxon>
        <taxon>Paenibacillus</taxon>
    </lineage>
</organism>
<dbReference type="Pfam" id="PF06527">
    <property type="entry name" value="TniQ"/>
    <property type="match status" value="1"/>
</dbReference>
<dbReference type="RefSeq" id="WP_171721103.1">
    <property type="nucleotide sequence ID" value="NZ_WHOB01000098.1"/>
</dbReference>
<evidence type="ECO:0000313" key="2">
    <source>
        <dbReference type="EMBL" id="NOU84135.1"/>
    </source>
</evidence>
<comment type="caution">
    <text evidence="2">The sequence shown here is derived from an EMBL/GenBank/DDBJ whole genome shotgun (WGS) entry which is preliminary data.</text>
</comment>
<dbReference type="Proteomes" id="UP000596857">
    <property type="component" value="Unassembled WGS sequence"/>
</dbReference>
<dbReference type="EMBL" id="WHOB01000098">
    <property type="protein sequence ID" value="NOU84135.1"/>
    <property type="molecule type" value="Genomic_DNA"/>
</dbReference>
<protein>
    <recommendedName>
        <fullName evidence="1">TniQ domain-containing protein</fullName>
    </recommendedName>
</protein>
<evidence type="ECO:0000313" key="3">
    <source>
        <dbReference type="Proteomes" id="UP000596857"/>
    </source>
</evidence>
<keyword evidence="3" id="KW-1185">Reference proteome</keyword>
<gene>
    <name evidence="2" type="ORF">GC101_35385</name>
</gene>
<sequence length="593" mass="68350">MSIIKRFTIRSKLAKCESLSSYLTRAAGTNGRDIVGLLEMVKRNEDYLLHTGDLKRMDFFPASMLNIDKLCEMTGLTRVDVNRSSFTNLIRTFTDSENGEQSKVLKGMLREDLHYCPECIEITNSISLHWKLKGVDVCTEHNKQLMNKCGHCHCSVMYQDIRVVNRCPYCSGYLSKVKDSREIIDQSHVKQQAWLIENWKHLIEYTGRSFTPSEIAIKMVYILNGQQEKYNKELIRKSRYSGCLEYLIQCARGTLSKKCAVHITSLFSVLYAADLHVRGFLELNVPEGFIHSLHEKSIGEIAAGTACIAPWCERYGVRGELVSTGIFHTKKGGKSLSYCMFCPSCGCEYALDEDNHLVERSYFIKAYEILSNRNISKLTWPERIKVMGLKRGRIQRVLAYFQIRDVLELDGIKKPAINEKMLEKFVQELDKGIDLAEIRFWKEWVNYDQFLVHRYHPLVVQALFKSYTKPKTQDSDPIFRANINNTCMELLECDTAINLPAVAKAWGTSATTIRNKGCSDLVELYRTKQFEMKRGKVSMKIEQKVTRYLEEHEGKKVSMKELYAVTHTNYASLRRYAPQLIKQIKSKKNVLLS</sequence>
<evidence type="ECO:0000259" key="1">
    <source>
        <dbReference type="Pfam" id="PF06527"/>
    </source>
</evidence>
<proteinExistence type="predicted"/>